<evidence type="ECO:0000256" key="7">
    <source>
        <dbReference type="ARBA" id="ARBA00022989"/>
    </source>
</evidence>
<dbReference type="PANTHER" id="PTHR10027">
    <property type="entry name" value="CALCIUM-ACTIVATED POTASSIUM CHANNEL ALPHA CHAIN"/>
    <property type="match status" value="1"/>
</dbReference>
<gene>
    <name evidence="13" type="ORF">DC094_13835</name>
</gene>
<comment type="subcellular location">
    <subcellularLocation>
        <location evidence="1">Membrane</location>
        <topology evidence="1">Multi-pass membrane protein</topology>
    </subcellularLocation>
</comment>
<dbReference type="InterPro" id="IPR013099">
    <property type="entry name" value="K_chnl_dom"/>
</dbReference>
<sequence>MAWQHMLFFSLRRSKIQHLREQLNTRLTARIRRMLVLLFMLAGAHTLTISWLEGMSLGDALWLTATTLTTVGYGDISASTAGGRLATVAFLYLAGIFVLAQLAGDFIDLRIQHRERKMRGQWDWKMKEHIVLVNAPANDTISYLHRLLIELRKVPTFADMPVVLISDQFENGLPDKLLKLGMVHVHGNAQDNHALADASAQHAAYILLLAQNAFMDSSDLLTFDLLDRFASNQYPATIACEFVRDENRERFKRLGASSVMRALRAHPEMLVRSLVTPGSEQLLENLFTQDGVHIVRVDISISDHSWKSICGKLLEVGIGTPLAYVSNDDQVISQPPFEEIVNAKGLLLLQDSACDVDKNCLEGIF</sequence>
<dbReference type="SUPFAM" id="SSF81324">
    <property type="entry name" value="Voltage-gated potassium channels"/>
    <property type="match status" value="1"/>
</dbReference>
<accession>A0A2V1GWN6</accession>
<comment type="caution">
    <text evidence="13">The sequence shown here is derived from an EMBL/GenBank/DDBJ whole genome shotgun (WGS) entry which is preliminary data.</text>
</comment>
<keyword evidence="6" id="KW-0630">Potassium</keyword>
<evidence type="ECO:0000256" key="4">
    <source>
        <dbReference type="ARBA" id="ARBA00022692"/>
    </source>
</evidence>
<proteinExistence type="predicted"/>
<dbReference type="Gene3D" id="3.40.50.720">
    <property type="entry name" value="NAD(P)-binding Rossmann-like Domain"/>
    <property type="match status" value="1"/>
</dbReference>
<name>A0A2V1GWN6_9GAMM</name>
<dbReference type="AlphaFoldDB" id="A0A2V1GWN6"/>
<evidence type="ECO:0000256" key="3">
    <source>
        <dbReference type="ARBA" id="ARBA00022538"/>
    </source>
</evidence>
<evidence type="ECO:0000256" key="1">
    <source>
        <dbReference type="ARBA" id="ARBA00004141"/>
    </source>
</evidence>
<evidence type="ECO:0000256" key="8">
    <source>
        <dbReference type="ARBA" id="ARBA00023065"/>
    </source>
</evidence>
<dbReference type="InterPro" id="IPR047871">
    <property type="entry name" value="K_chnl_Slo-like"/>
</dbReference>
<keyword evidence="2" id="KW-0813">Transport</keyword>
<keyword evidence="14" id="KW-1185">Reference proteome</keyword>
<keyword evidence="10" id="KW-0407">Ion channel</keyword>
<feature type="domain" description="Potassium channel" evidence="12">
    <location>
        <begin position="36"/>
        <end position="108"/>
    </location>
</feature>
<evidence type="ECO:0000256" key="2">
    <source>
        <dbReference type="ARBA" id="ARBA00022448"/>
    </source>
</evidence>
<dbReference type="PANTHER" id="PTHR10027:SF10">
    <property type="entry name" value="SLOWPOKE 2, ISOFORM D"/>
    <property type="match status" value="1"/>
</dbReference>
<dbReference type="InterPro" id="IPR036291">
    <property type="entry name" value="NAD(P)-bd_dom_sf"/>
</dbReference>
<reference evidence="13 14" key="1">
    <citation type="submission" date="2018-04" db="EMBL/GenBank/DDBJ databases">
        <title>Thalassorhabdus spongiae gen. nov., sp. nov., isolated from a marine sponge in South-West Iceland.</title>
        <authorList>
            <person name="Knobloch S."/>
            <person name="Daussin A."/>
            <person name="Johannsson R."/>
            <person name="Marteinsson V.T."/>
        </authorList>
    </citation>
    <scope>NUCLEOTIDE SEQUENCE [LARGE SCALE GENOMIC DNA]</scope>
    <source>
        <strain evidence="13 14">Hp12</strain>
    </source>
</reference>
<dbReference type="GO" id="GO:0005267">
    <property type="term" value="F:potassium channel activity"/>
    <property type="evidence" value="ECO:0007669"/>
    <property type="project" value="UniProtKB-KW"/>
</dbReference>
<organism evidence="13 14">
    <name type="scientific">Pelagibaculum spongiae</name>
    <dbReference type="NCBI Taxonomy" id="2080658"/>
    <lineage>
        <taxon>Bacteria</taxon>
        <taxon>Pseudomonadati</taxon>
        <taxon>Pseudomonadota</taxon>
        <taxon>Gammaproteobacteria</taxon>
        <taxon>Oceanospirillales</taxon>
        <taxon>Pelagibaculum</taxon>
    </lineage>
</organism>
<keyword evidence="3" id="KW-0633">Potassium transport</keyword>
<keyword evidence="7 11" id="KW-1133">Transmembrane helix</keyword>
<evidence type="ECO:0000313" key="14">
    <source>
        <dbReference type="Proteomes" id="UP000244906"/>
    </source>
</evidence>
<evidence type="ECO:0000313" key="13">
    <source>
        <dbReference type="EMBL" id="PVZ68358.1"/>
    </source>
</evidence>
<keyword evidence="8" id="KW-0406">Ion transport</keyword>
<evidence type="ECO:0000256" key="11">
    <source>
        <dbReference type="SAM" id="Phobius"/>
    </source>
</evidence>
<evidence type="ECO:0000256" key="5">
    <source>
        <dbReference type="ARBA" id="ARBA00022826"/>
    </source>
</evidence>
<dbReference type="Proteomes" id="UP000244906">
    <property type="component" value="Unassembled WGS sequence"/>
</dbReference>
<feature type="transmembrane region" description="Helical" evidence="11">
    <location>
        <begin position="89"/>
        <end position="109"/>
    </location>
</feature>
<evidence type="ECO:0000256" key="6">
    <source>
        <dbReference type="ARBA" id="ARBA00022958"/>
    </source>
</evidence>
<keyword evidence="5" id="KW-0631">Potassium channel</keyword>
<dbReference type="GO" id="GO:0016020">
    <property type="term" value="C:membrane"/>
    <property type="evidence" value="ECO:0007669"/>
    <property type="project" value="UniProtKB-SubCell"/>
</dbReference>
<feature type="transmembrane region" description="Helical" evidence="11">
    <location>
        <begin position="34"/>
        <end position="52"/>
    </location>
</feature>
<dbReference type="Pfam" id="PF07885">
    <property type="entry name" value="Ion_trans_2"/>
    <property type="match status" value="1"/>
</dbReference>
<evidence type="ECO:0000256" key="9">
    <source>
        <dbReference type="ARBA" id="ARBA00023136"/>
    </source>
</evidence>
<dbReference type="SUPFAM" id="SSF51735">
    <property type="entry name" value="NAD(P)-binding Rossmann-fold domains"/>
    <property type="match status" value="1"/>
</dbReference>
<dbReference type="EMBL" id="QDDL01000005">
    <property type="protein sequence ID" value="PVZ68358.1"/>
    <property type="molecule type" value="Genomic_DNA"/>
</dbReference>
<dbReference type="Gene3D" id="1.10.287.70">
    <property type="match status" value="1"/>
</dbReference>
<evidence type="ECO:0000256" key="10">
    <source>
        <dbReference type="ARBA" id="ARBA00023303"/>
    </source>
</evidence>
<evidence type="ECO:0000259" key="12">
    <source>
        <dbReference type="Pfam" id="PF07885"/>
    </source>
</evidence>
<protein>
    <submittedName>
        <fullName evidence="13">Transporter</fullName>
    </submittedName>
</protein>
<keyword evidence="9 11" id="KW-0472">Membrane</keyword>
<keyword evidence="4 11" id="KW-0812">Transmembrane</keyword>